<keyword evidence="2" id="KW-1185">Reference proteome</keyword>
<dbReference type="SUPFAM" id="SSF53649">
    <property type="entry name" value="Alkaline phosphatase-like"/>
    <property type="match status" value="1"/>
</dbReference>
<dbReference type="Proteomes" id="UP000283805">
    <property type="component" value="Unassembled WGS sequence"/>
</dbReference>
<sequence length="299" mass="34507">MYSSREILSGLRKPRKAVLELNRLYNRKIRGRTGIKVMEKDWDNLIILDACRYDLFKQVNTIEGELRSVISSDSSTSGFLQYNFSDNEFPDTVYISANPQVQRHEVGEQFHDCIRLWEGSWDNELHTVLPDDVTERALRAHKQYPQKRLIIHYVQPHYPFIGETGQQIEHGTLTGDGVIKNEREVESVWDQLEKGIVEQETVWKAYRENLELVIPEVKKLLNGMNGKSVITSDHGNTFGRFGIYGHPGGTFLKSLVTVPWLEKEKEPRREIETGEIRPNDNGIESDVSDRLADLGYVYD</sequence>
<reference evidence="1 2" key="1">
    <citation type="submission" date="2018-09" db="EMBL/GenBank/DDBJ databases">
        <title>Genomic Encyclopedia of Archaeal and Bacterial Type Strains, Phase II (KMG-II): from individual species to whole genera.</title>
        <authorList>
            <person name="Goeker M."/>
        </authorList>
    </citation>
    <scope>NUCLEOTIDE SEQUENCE [LARGE SCALE GENOMIC DNA]</scope>
    <source>
        <strain evidence="1 2">DSM 13151</strain>
    </source>
</reference>
<comment type="caution">
    <text evidence="1">The sequence shown here is derived from an EMBL/GenBank/DDBJ whole genome shotgun (WGS) entry which is preliminary data.</text>
</comment>
<dbReference type="EMBL" id="RAPO01000001">
    <property type="protein sequence ID" value="RKD98055.1"/>
    <property type="molecule type" value="Genomic_DNA"/>
</dbReference>
<accession>A0A419WRH9</accession>
<evidence type="ECO:0000313" key="1">
    <source>
        <dbReference type="EMBL" id="RKD98055.1"/>
    </source>
</evidence>
<name>A0A419WRH9_9EURY</name>
<evidence type="ECO:0008006" key="3">
    <source>
        <dbReference type="Google" id="ProtNLM"/>
    </source>
</evidence>
<dbReference type="AlphaFoldDB" id="A0A419WRH9"/>
<gene>
    <name evidence="1" type="ORF">ATJ93_1056</name>
</gene>
<proteinExistence type="predicted"/>
<dbReference type="Gene3D" id="3.40.720.10">
    <property type="entry name" value="Alkaline Phosphatase, subunit A"/>
    <property type="match status" value="1"/>
</dbReference>
<dbReference type="InterPro" id="IPR017850">
    <property type="entry name" value="Alkaline_phosphatase_core_sf"/>
</dbReference>
<evidence type="ECO:0000313" key="2">
    <source>
        <dbReference type="Proteomes" id="UP000283805"/>
    </source>
</evidence>
<organism evidence="1 2">
    <name type="scientific">Halopiger aswanensis</name>
    <dbReference type="NCBI Taxonomy" id="148449"/>
    <lineage>
        <taxon>Archaea</taxon>
        <taxon>Methanobacteriati</taxon>
        <taxon>Methanobacteriota</taxon>
        <taxon>Stenosarchaea group</taxon>
        <taxon>Halobacteria</taxon>
        <taxon>Halobacteriales</taxon>
        <taxon>Natrialbaceae</taxon>
        <taxon>Halopiger</taxon>
    </lineage>
</organism>
<protein>
    <recommendedName>
        <fullName evidence="3">Sulfatase-like protein</fullName>
    </recommendedName>
</protein>